<feature type="compositionally biased region" description="Basic and acidic residues" evidence="1">
    <location>
        <begin position="13"/>
        <end position="23"/>
    </location>
</feature>
<reference evidence="2" key="1">
    <citation type="submission" date="2020-07" db="EMBL/GenBank/DDBJ databases">
        <title>The High-quality genome of the commercially important snow crab, Chionoecetes opilio.</title>
        <authorList>
            <person name="Jeong J.-H."/>
            <person name="Ryu S."/>
        </authorList>
    </citation>
    <scope>NUCLEOTIDE SEQUENCE</scope>
    <source>
        <strain evidence="2">MADBK_172401_WGS</strain>
        <tissue evidence="2">Digestive gland</tissue>
    </source>
</reference>
<feature type="region of interest" description="Disordered" evidence="1">
    <location>
        <begin position="1"/>
        <end position="41"/>
    </location>
</feature>
<feature type="region of interest" description="Disordered" evidence="1">
    <location>
        <begin position="55"/>
        <end position="91"/>
    </location>
</feature>
<evidence type="ECO:0000256" key="1">
    <source>
        <dbReference type="SAM" id="MobiDB-lite"/>
    </source>
</evidence>
<dbReference type="AlphaFoldDB" id="A0A8J4YKD2"/>
<sequence>MQNVVRGSLGNSGKERLLLEGEKGGGGGGPSPLRTPNIPDNKCQAYADLQDKFFTVSGESDSEEDGEESEVEPFALGDGEGEEEEVGGAGGSVRNKFLLSAAAHATAATPELGAAAHHAQPHFDPDTHSRLVALLEAAGQYPLCLLSLTL</sequence>
<organism evidence="2 3">
    <name type="scientific">Chionoecetes opilio</name>
    <name type="common">Atlantic snow crab</name>
    <name type="synonym">Cancer opilio</name>
    <dbReference type="NCBI Taxonomy" id="41210"/>
    <lineage>
        <taxon>Eukaryota</taxon>
        <taxon>Metazoa</taxon>
        <taxon>Ecdysozoa</taxon>
        <taxon>Arthropoda</taxon>
        <taxon>Crustacea</taxon>
        <taxon>Multicrustacea</taxon>
        <taxon>Malacostraca</taxon>
        <taxon>Eumalacostraca</taxon>
        <taxon>Eucarida</taxon>
        <taxon>Decapoda</taxon>
        <taxon>Pleocyemata</taxon>
        <taxon>Brachyura</taxon>
        <taxon>Eubrachyura</taxon>
        <taxon>Majoidea</taxon>
        <taxon>Majidae</taxon>
        <taxon>Chionoecetes</taxon>
    </lineage>
</organism>
<proteinExistence type="predicted"/>
<evidence type="ECO:0000313" key="2">
    <source>
        <dbReference type="EMBL" id="KAG0728458.1"/>
    </source>
</evidence>
<comment type="caution">
    <text evidence="2">The sequence shown here is derived from an EMBL/GenBank/DDBJ whole genome shotgun (WGS) entry which is preliminary data.</text>
</comment>
<protein>
    <submittedName>
        <fullName evidence="2">Uncharacterized protein</fullName>
    </submittedName>
</protein>
<name>A0A8J4YKD2_CHIOP</name>
<dbReference type="Proteomes" id="UP000770661">
    <property type="component" value="Unassembled WGS sequence"/>
</dbReference>
<gene>
    <name evidence="2" type="ORF">GWK47_032422</name>
</gene>
<dbReference type="EMBL" id="JACEEZ010002176">
    <property type="protein sequence ID" value="KAG0728458.1"/>
    <property type="molecule type" value="Genomic_DNA"/>
</dbReference>
<feature type="compositionally biased region" description="Polar residues" evidence="1">
    <location>
        <begin position="1"/>
        <end position="11"/>
    </location>
</feature>
<evidence type="ECO:0000313" key="3">
    <source>
        <dbReference type="Proteomes" id="UP000770661"/>
    </source>
</evidence>
<feature type="compositionally biased region" description="Acidic residues" evidence="1">
    <location>
        <begin position="60"/>
        <end position="71"/>
    </location>
</feature>
<accession>A0A8J4YKD2</accession>
<dbReference type="OrthoDB" id="6401660at2759"/>
<keyword evidence="3" id="KW-1185">Reference proteome</keyword>